<evidence type="ECO:0000313" key="3">
    <source>
        <dbReference type="Proteomes" id="UP000008319"/>
    </source>
</evidence>
<sequence length="266" mass="32185">MIPLTWMQWSDNISQGDIYFFINSTFVLDTINFFYSNDWIEEAIPLYNRETRLSHLEDISPWLIKIKSLSRYSLAKKIDEFLMEKYNWGWVYHSELNWDVQITHWKNHQIVIVNNEEVHLRLFDPRVAGILFPHLKKEDWFSLMYPVNNAYIPFDNENLFFEKPKEILKVQKEISPSIYTLPSYLLDAWRHSTHMINLVVENLILNFWEENGELAYSLFSREKDIKEVIYKWVNKERLRHTDIAYLNNKNLLSYLLDVNLIKKDEI</sequence>
<dbReference type="KEGG" id="pmr:PMI0209"/>
<protein>
    <recommendedName>
        <fullName evidence="1">DUF4123 domain-containing protein</fullName>
    </recommendedName>
</protein>
<dbReference type="GeneID" id="6802343"/>
<dbReference type="AlphaFoldDB" id="B4EUE5"/>
<proteinExistence type="predicted"/>
<evidence type="ECO:0000313" key="2">
    <source>
        <dbReference type="EMBL" id="CAR40604.1"/>
    </source>
</evidence>
<dbReference type="EnsemblBacteria" id="CAR40604">
    <property type="protein sequence ID" value="CAR40604"/>
    <property type="gene ID" value="PMI0209"/>
</dbReference>
<dbReference type="EMBL" id="AM942759">
    <property type="protein sequence ID" value="CAR40604.1"/>
    <property type="molecule type" value="Genomic_DNA"/>
</dbReference>
<reference evidence="2 3" key="1">
    <citation type="journal article" date="2008" name="J. Bacteriol.">
        <title>Complete genome sequence of uropathogenic Proteus mirabilis, a master of both adherence and motility.</title>
        <authorList>
            <person name="Pearson M.M."/>
            <person name="Sebaihia M."/>
            <person name="Churcher C."/>
            <person name="Quail M.A."/>
            <person name="Seshasayee A.S."/>
            <person name="Luscombe N.M."/>
            <person name="Abdellah Z."/>
            <person name="Arrosmith C."/>
            <person name="Atkin B."/>
            <person name="Chillingworth T."/>
            <person name="Hauser H."/>
            <person name="Jagels K."/>
            <person name="Moule S."/>
            <person name="Mungall K."/>
            <person name="Norbertczak H."/>
            <person name="Rabbinowitsch E."/>
            <person name="Walker D."/>
            <person name="Whithead S."/>
            <person name="Thomson N.R."/>
            <person name="Rather P.N."/>
            <person name="Parkhill J."/>
            <person name="Mobley H.L."/>
        </authorList>
    </citation>
    <scope>NUCLEOTIDE SEQUENCE [LARGE SCALE GENOMIC DNA]</scope>
    <source>
        <strain evidence="2 3">HI4320</strain>
    </source>
</reference>
<dbReference type="Proteomes" id="UP000008319">
    <property type="component" value="Chromosome"/>
</dbReference>
<evidence type="ECO:0000259" key="1">
    <source>
        <dbReference type="Pfam" id="PF13503"/>
    </source>
</evidence>
<gene>
    <name evidence="2" type="ordered locus">PMI0209</name>
</gene>
<dbReference type="HOGENOM" id="CLU_1085673_0_0_6"/>
<dbReference type="PATRIC" id="fig|529507.6.peg.202"/>
<name>B4EUE5_PROMH</name>
<dbReference type="Pfam" id="PF13503">
    <property type="entry name" value="DUF4123"/>
    <property type="match status" value="1"/>
</dbReference>
<keyword evidence="3" id="KW-1185">Reference proteome</keyword>
<accession>B4EUE5</accession>
<dbReference type="InterPro" id="IPR025391">
    <property type="entry name" value="DUF4123"/>
</dbReference>
<dbReference type="eggNOG" id="ENOG503375A">
    <property type="taxonomic scope" value="Bacteria"/>
</dbReference>
<dbReference type="RefSeq" id="WP_012367505.1">
    <property type="nucleotide sequence ID" value="NC_010554.1"/>
</dbReference>
<organism evidence="2 3">
    <name type="scientific">Proteus mirabilis (strain HI4320)</name>
    <dbReference type="NCBI Taxonomy" id="529507"/>
    <lineage>
        <taxon>Bacteria</taxon>
        <taxon>Pseudomonadati</taxon>
        <taxon>Pseudomonadota</taxon>
        <taxon>Gammaproteobacteria</taxon>
        <taxon>Enterobacterales</taxon>
        <taxon>Morganellaceae</taxon>
        <taxon>Proteus</taxon>
    </lineage>
</organism>
<feature type="domain" description="DUF4123" evidence="1">
    <location>
        <begin position="40"/>
        <end position="139"/>
    </location>
</feature>